<dbReference type="SUPFAM" id="SSF81799">
    <property type="entry name" value="Putative methyltransferase TM0872, insert domain"/>
    <property type="match status" value="1"/>
</dbReference>
<proteinExistence type="inferred from homology"/>
<protein>
    <submittedName>
        <fullName evidence="5">Uncharacterized protein</fullName>
    </submittedName>
</protein>
<evidence type="ECO:0000256" key="4">
    <source>
        <dbReference type="ARBA" id="ARBA00022691"/>
    </source>
</evidence>
<evidence type="ECO:0000256" key="1">
    <source>
        <dbReference type="ARBA" id="ARBA00010396"/>
    </source>
</evidence>
<name>X1JFA9_9ZZZZ</name>
<dbReference type="EMBL" id="BARV01002553">
    <property type="protein sequence ID" value="GAH93401.1"/>
    <property type="molecule type" value="Genomic_DNA"/>
</dbReference>
<gene>
    <name evidence="5" type="ORF">S06H3_06538</name>
</gene>
<accession>X1JFA9</accession>
<dbReference type="AlphaFoldDB" id="X1JFA9"/>
<comment type="caution">
    <text evidence="5">The sequence shown here is derived from an EMBL/GenBank/DDBJ whole genome shotgun (WGS) entry which is preliminary data.</text>
</comment>
<dbReference type="InterPro" id="IPR023397">
    <property type="entry name" value="SAM-dep_MeTrfase_MraW_recog"/>
</dbReference>
<dbReference type="GO" id="GO:0071424">
    <property type="term" value="F:rRNA (cytosine-N4-)-methyltransferase activity"/>
    <property type="evidence" value="ECO:0007669"/>
    <property type="project" value="TreeGrafter"/>
</dbReference>
<comment type="similarity">
    <text evidence="1">Belongs to the methyltransferase superfamily. RsmH family.</text>
</comment>
<dbReference type="PIRSF" id="PIRSF004486">
    <property type="entry name" value="MraW"/>
    <property type="match status" value="1"/>
</dbReference>
<dbReference type="PANTHER" id="PTHR11265:SF0">
    <property type="entry name" value="12S RRNA N4-METHYLCYTIDINE METHYLTRANSFERASE"/>
    <property type="match status" value="1"/>
</dbReference>
<dbReference type="InterPro" id="IPR002903">
    <property type="entry name" value="RsmH"/>
</dbReference>
<evidence type="ECO:0000313" key="5">
    <source>
        <dbReference type="EMBL" id="GAH93401.1"/>
    </source>
</evidence>
<dbReference type="Pfam" id="PF01795">
    <property type="entry name" value="Methyltransf_5"/>
    <property type="match status" value="1"/>
</dbReference>
<organism evidence="5">
    <name type="scientific">marine sediment metagenome</name>
    <dbReference type="NCBI Taxonomy" id="412755"/>
    <lineage>
        <taxon>unclassified sequences</taxon>
        <taxon>metagenomes</taxon>
        <taxon>ecological metagenomes</taxon>
    </lineage>
</organism>
<keyword evidence="2" id="KW-0489">Methyltransferase</keyword>
<dbReference type="InterPro" id="IPR029063">
    <property type="entry name" value="SAM-dependent_MTases_sf"/>
</dbReference>
<evidence type="ECO:0000256" key="3">
    <source>
        <dbReference type="ARBA" id="ARBA00022679"/>
    </source>
</evidence>
<dbReference type="HAMAP" id="MF_01007">
    <property type="entry name" value="16SrRNA_methyltr_H"/>
    <property type="match status" value="1"/>
</dbReference>
<dbReference type="NCBIfam" id="TIGR00006">
    <property type="entry name" value="16S rRNA (cytosine(1402)-N(4))-methyltransferase RsmH"/>
    <property type="match status" value="1"/>
</dbReference>
<reference evidence="5" key="1">
    <citation type="journal article" date="2014" name="Front. Microbiol.">
        <title>High frequency of phylogenetically diverse reductive dehalogenase-homologous genes in deep subseafloor sedimentary metagenomes.</title>
        <authorList>
            <person name="Kawai M."/>
            <person name="Futagami T."/>
            <person name="Toyoda A."/>
            <person name="Takaki Y."/>
            <person name="Nishi S."/>
            <person name="Hori S."/>
            <person name="Arai W."/>
            <person name="Tsubouchi T."/>
            <person name="Morono Y."/>
            <person name="Uchiyama I."/>
            <person name="Ito T."/>
            <person name="Fujiyama A."/>
            <person name="Inagaki F."/>
            <person name="Takami H."/>
        </authorList>
    </citation>
    <scope>NUCLEOTIDE SEQUENCE</scope>
    <source>
        <strain evidence="5">Expedition CK06-06</strain>
    </source>
</reference>
<keyword evidence="3" id="KW-0808">Transferase</keyword>
<dbReference type="Gene3D" id="3.40.50.150">
    <property type="entry name" value="Vaccinia Virus protein VP39"/>
    <property type="match status" value="1"/>
</dbReference>
<keyword evidence="4" id="KW-0949">S-adenosyl-L-methionine</keyword>
<dbReference type="SUPFAM" id="SSF53335">
    <property type="entry name" value="S-adenosyl-L-methionine-dependent methyltransferases"/>
    <property type="match status" value="1"/>
</dbReference>
<evidence type="ECO:0000256" key="2">
    <source>
        <dbReference type="ARBA" id="ARBA00022603"/>
    </source>
</evidence>
<dbReference type="GO" id="GO:0070475">
    <property type="term" value="P:rRNA base methylation"/>
    <property type="evidence" value="ECO:0007669"/>
    <property type="project" value="TreeGrafter"/>
</dbReference>
<dbReference type="GO" id="GO:0005737">
    <property type="term" value="C:cytoplasm"/>
    <property type="evidence" value="ECO:0007669"/>
    <property type="project" value="TreeGrafter"/>
</dbReference>
<dbReference type="Gene3D" id="1.10.150.170">
    <property type="entry name" value="Putative methyltransferase TM0872, insert domain"/>
    <property type="match status" value="1"/>
</dbReference>
<sequence length="347" mass="38366">MSAPTHIPVLLQETIEALAVQSGGRYIDCTLGAGGHAAAILDRSSPGGQLLGIDADPEVIEIAKARLEAYSSSILLVNENFINLEAICIKYDFLPVHGILFDLGLSSLQLNNHGRGFSFQHDAPLDMRLSPSQEVTAADIINTSSEAELVHLIKTYGEEGYSHQIAHRVVQERPINTTLQLVRTIEQVVGGRRGRLHPATKTFQALRIAVNHELEHLEAALKQAINLLGFEGRLVVISYHSLEDRIVKQLMQQESKDCICPPGIPTCVCGHRACLRLINKRVITPSPTEVQLNPRSHSAKLRAAEHLITQDEYYRTGEEHSLSAQLNAEGWRRPALLKKLRATFLML</sequence>
<dbReference type="PANTHER" id="PTHR11265">
    <property type="entry name" value="S-ADENOSYL-METHYLTRANSFERASE MRAW"/>
    <property type="match status" value="1"/>
</dbReference>